<reference evidence="3 6" key="1">
    <citation type="submission" date="2021-01" db="EMBL/GenBank/DDBJ databases">
        <title>Diatom-associated Roseobacters Show Island Model of Population Structure.</title>
        <authorList>
            <person name="Qu L."/>
            <person name="Feng X."/>
            <person name="Chen Y."/>
            <person name="Li L."/>
            <person name="Wang X."/>
            <person name="Hu Z."/>
            <person name="Wang H."/>
            <person name="Luo H."/>
        </authorList>
    </citation>
    <scope>NUCLEOTIDE SEQUENCE</scope>
    <source>
        <strain evidence="4 6">CC28-63</strain>
        <strain evidence="3">CC28-69</strain>
    </source>
</reference>
<comment type="caution">
    <text evidence="3">The sequence shown here is derived from an EMBL/GenBank/DDBJ whole genome shotgun (WGS) entry which is preliminary data.</text>
</comment>
<evidence type="ECO:0000256" key="1">
    <source>
        <dbReference type="SAM" id="Phobius"/>
    </source>
</evidence>
<dbReference type="InterPro" id="IPR001509">
    <property type="entry name" value="Epimerase_deHydtase"/>
</dbReference>
<feature type="domain" description="NAD-dependent epimerase/dehydratase" evidence="2">
    <location>
        <begin position="5"/>
        <end position="200"/>
    </location>
</feature>
<dbReference type="Gene3D" id="3.40.50.720">
    <property type="entry name" value="NAD(P)-binding Rossmann-like Domain"/>
    <property type="match status" value="1"/>
</dbReference>
<name>A0A9Q2P220_9RHOB</name>
<dbReference type="RefSeq" id="WP_085633157.1">
    <property type="nucleotide sequence ID" value="NZ_JAFBWU010000019.1"/>
</dbReference>
<protein>
    <submittedName>
        <fullName evidence="3">Complex I NDUFA9 subunit family protein</fullName>
    </submittedName>
</protein>
<keyword evidence="6" id="KW-1185">Reference proteome</keyword>
<dbReference type="GeneID" id="62643057"/>
<dbReference type="OrthoDB" id="9776313at2"/>
<dbReference type="Proteomes" id="UP000755667">
    <property type="component" value="Unassembled WGS sequence"/>
</dbReference>
<evidence type="ECO:0000259" key="2">
    <source>
        <dbReference type="Pfam" id="PF01370"/>
    </source>
</evidence>
<sequence length="326" mass="35098">MSKLVTIYGGSGFVGRYIARRMAKQGWRVRVAVRRPNEAIFVKPYGVVGQVEPILCNIRDDASVRAAMQGADAVVNCVGILAKNGKNTFDAVQADGAGRVARIAAETGIQTLVHVSAIGADANSDSDYQRTKGEGEAAILEHMPNAVILRPSIVFGPEDGFFNRFAGMTRMGPILPVVGADTKFQPVYVDDVAHAACLAVIGQAPAGVYELGGPDVDTFRDLMQDMLKVIRRRRLIVNIPFFAASIMGGLFDFANAISGGLIPAMVTRDQVKNLSKDNVVSEDAKTFADLGIKPVALEAVLPDYLWRFRPSGQYADIKDSAKNLRA</sequence>
<dbReference type="AlphaFoldDB" id="A0A9Q2P220"/>
<dbReference type="FunFam" id="3.40.50.720:FF:000702">
    <property type="entry name" value="NADH dehydrogenase (Ubiquinone)"/>
    <property type="match status" value="1"/>
</dbReference>
<dbReference type="GO" id="GO:0044877">
    <property type="term" value="F:protein-containing complex binding"/>
    <property type="evidence" value="ECO:0007669"/>
    <property type="project" value="TreeGrafter"/>
</dbReference>
<gene>
    <name evidence="3" type="ORF">JQX41_20985</name>
    <name evidence="4" type="ORF">JQX48_21005</name>
</gene>
<keyword evidence="1" id="KW-0812">Transmembrane</keyword>
<feature type="transmembrane region" description="Helical" evidence="1">
    <location>
        <begin position="235"/>
        <end position="254"/>
    </location>
</feature>
<dbReference type="EMBL" id="JAFBXE010000019">
    <property type="protein sequence ID" value="MBM2414800.1"/>
    <property type="molecule type" value="Genomic_DNA"/>
</dbReference>
<keyword evidence="1" id="KW-0472">Membrane</keyword>
<dbReference type="SUPFAM" id="SSF51735">
    <property type="entry name" value="NAD(P)-binding Rossmann-fold domains"/>
    <property type="match status" value="1"/>
</dbReference>
<evidence type="ECO:0000313" key="4">
    <source>
        <dbReference type="EMBL" id="MBM2419471.1"/>
    </source>
</evidence>
<dbReference type="Proteomes" id="UP000809440">
    <property type="component" value="Unassembled WGS sequence"/>
</dbReference>
<evidence type="ECO:0000313" key="6">
    <source>
        <dbReference type="Proteomes" id="UP000809440"/>
    </source>
</evidence>
<dbReference type="Pfam" id="PF01370">
    <property type="entry name" value="Epimerase"/>
    <property type="match status" value="1"/>
</dbReference>
<dbReference type="PANTHER" id="PTHR12126">
    <property type="entry name" value="NADH-UBIQUINONE OXIDOREDUCTASE 39 KDA SUBUNIT-RELATED"/>
    <property type="match status" value="1"/>
</dbReference>
<keyword evidence="1" id="KW-1133">Transmembrane helix</keyword>
<dbReference type="CDD" id="cd05271">
    <property type="entry name" value="NDUFA9_like_SDR_a"/>
    <property type="match status" value="1"/>
</dbReference>
<proteinExistence type="predicted"/>
<organism evidence="3 5">
    <name type="scientific">Marivita cryptomonadis</name>
    <dbReference type="NCBI Taxonomy" id="505252"/>
    <lineage>
        <taxon>Bacteria</taxon>
        <taxon>Pseudomonadati</taxon>
        <taxon>Pseudomonadota</taxon>
        <taxon>Alphaproteobacteria</taxon>
        <taxon>Rhodobacterales</taxon>
        <taxon>Roseobacteraceae</taxon>
        <taxon>Marivita</taxon>
    </lineage>
</organism>
<dbReference type="InterPro" id="IPR051207">
    <property type="entry name" value="ComplexI_NDUFA9_subunit"/>
</dbReference>
<accession>A0A9Q2P220</accession>
<dbReference type="PANTHER" id="PTHR12126:SF11">
    <property type="entry name" value="NADH DEHYDROGENASE [UBIQUINONE] 1 ALPHA SUBCOMPLEX SUBUNIT 9, MITOCHONDRIAL"/>
    <property type="match status" value="1"/>
</dbReference>
<evidence type="ECO:0000313" key="3">
    <source>
        <dbReference type="EMBL" id="MBM2414800.1"/>
    </source>
</evidence>
<dbReference type="EMBL" id="JAFBXF010000019">
    <property type="protein sequence ID" value="MBM2419471.1"/>
    <property type="molecule type" value="Genomic_DNA"/>
</dbReference>
<dbReference type="InterPro" id="IPR036291">
    <property type="entry name" value="NAD(P)-bd_dom_sf"/>
</dbReference>
<evidence type="ECO:0000313" key="5">
    <source>
        <dbReference type="Proteomes" id="UP000755667"/>
    </source>
</evidence>